<accession>A0AAC9JH64</accession>
<geneLocation type="plasmid" evidence="2">
    <name>pamcp48-600</name>
</geneLocation>
<protein>
    <submittedName>
        <fullName evidence="1">Uncharacterized protein</fullName>
    </submittedName>
</protein>
<organism evidence="1 2">
    <name type="scientific">Alteromonas mediterranea</name>
    <dbReference type="NCBI Taxonomy" id="314275"/>
    <lineage>
        <taxon>Bacteria</taxon>
        <taxon>Pseudomonadati</taxon>
        <taxon>Pseudomonadota</taxon>
        <taxon>Gammaproteobacteria</taxon>
        <taxon>Alteromonadales</taxon>
        <taxon>Alteromonadaceae</taxon>
        <taxon>Alteromonas/Salinimonas group</taxon>
        <taxon>Alteromonas</taxon>
    </lineage>
</organism>
<dbReference type="AlphaFoldDB" id="A0AAC9JH64"/>
<reference evidence="1 2" key="1">
    <citation type="submission" date="2016-11" db="EMBL/GenBank/DDBJ databases">
        <title>Networking in microbes: conjugative elements and plasmids in the genus Alteromonas.</title>
        <authorList>
            <person name="Lopez-Perez M."/>
            <person name="Ramon-Marco N."/>
            <person name="Rodriguez-Valera F."/>
        </authorList>
    </citation>
    <scope>NUCLEOTIDE SEQUENCE [LARGE SCALE GENOMIC DNA]</scope>
    <source>
        <strain evidence="1 2">CP48</strain>
        <plasmid evidence="2">pamcp48-600</plasmid>
    </source>
</reference>
<dbReference type="Proteomes" id="UP000182101">
    <property type="component" value="Plasmid pAMCP48-600"/>
</dbReference>
<evidence type="ECO:0000313" key="2">
    <source>
        <dbReference type="Proteomes" id="UP000182101"/>
    </source>
</evidence>
<name>A0AAC9JH64_9ALTE</name>
<dbReference type="EMBL" id="CP018025">
    <property type="protein sequence ID" value="APD92456.1"/>
    <property type="molecule type" value="Genomic_DNA"/>
</dbReference>
<proteinExistence type="predicted"/>
<dbReference type="RefSeq" id="WP_071961081.1">
    <property type="nucleotide sequence ID" value="NZ_CP018025.1"/>
</dbReference>
<sequence>MKNNTGPFEVTDEYYEDLDAAAHELAEAEYQLSLITDGVDIMEKTLMFKADQEYKATTNSNKSLPIELQRREAKRSPEYAHAVRAKAAAKRAQSLAKSKRFDLDKRFDEWRTRSADKRNAGRY</sequence>
<gene>
    <name evidence="1" type="ORF">BM524_21375</name>
</gene>
<evidence type="ECO:0000313" key="1">
    <source>
        <dbReference type="EMBL" id="APD92456.1"/>
    </source>
</evidence>
<keyword evidence="1" id="KW-0614">Plasmid</keyword>